<evidence type="ECO:0000256" key="1">
    <source>
        <dbReference type="SAM" id="SignalP"/>
    </source>
</evidence>
<evidence type="ECO:0000313" key="2">
    <source>
        <dbReference type="EMBL" id="CAF1077663.1"/>
    </source>
</evidence>
<accession>A0A820AU27</accession>
<gene>
    <name evidence="3" type="ORF">JBS370_LOCUS35552</name>
    <name evidence="2" type="ORF">ZHD862_LOCUS16415</name>
</gene>
<comment type="caution">
    <text evidence="3">The sequence shown here is derived from an EMBL/GenBank/DDBJ whole genome shotgun (WGS) entry which is preliminary data.</text>
</comment>
<organism evidence="3 4">
    <name type="scientific">Rotaria sordida</name>
    <dbReference type="NCBI Taxonomy" id="392033"/>
    <lineage>
        <taxon>Eukaryota</taxon>
        <taxon>Metazoa</taxon>
        <taxon>Spiralia</taxon>
        <taxon>Gnathifera</taxon>
        <taxon>Rotifera</taxon>
        <taxon>Eurotatoria</taxon>
        <taxon>Bdelloidea</taxon>
        <taxon>Philodinida</taxon>
        <taxon>Philodinidae</taxon>
        <taxon>Rotaria</taxon>
    </lineage>
</organism>
<evidence type="ECO:0000313" key="3">
    <source>
        <dbReference type="EMBL" id="CAF4181794.1"/>
    </source>
</evidence>
<keyword evidence="1" id="KW-0732">Signal</keyword>
<reference evidence="3" key="1">
    <citation type="submission" date="2021-02" db="EMBL/GenBank/DDBJ databases">
        <authorList>
            <person name="Nowell W R."/>
        </authorList>
    </citation>
    <scope>NUCLEOTIDE SEQUENCE</scope>
</reference>
<dbReference type="Proteomes" id="UP000663864">
    <property type="component" value="Unassembled WGS sequence"/>
</dbReference>
<evidence type="ECO:0000313" key="4">
    <source>
        <dbReference type="Proteomes" id="UP000663836"/>
    </source>
</evidence>
<proteinExistence type="predicted"/>
<name>A0A820AU27_9BILA</name>
<dbReference type="AlphaFoldDB" id="A0A820AU27"/>
<protein>
    <submittedName>
        <fullName evidence="3">Uncharacterized protein</fullName>
    </submittedName>
</protein>
<dbReference type="EMBL" id="CAJNOT010000773">
    <property type="protein sequence ID" value="CAF1077663.1"/>
    <property type="molecule type" value="Genomic_DNA"/>
</dbReference>
<dbReference type="EMBL" id="CAJOBD010012564">
    <property type="protein sequence ID" value="CAF4181794.1"/>
    <property type="molecule type" value="Genomic_DNA"/>
</dbReference>
<feature type="signal peptide" evidence="1">
    <location>
        <begin position="1"/>
        <end position="25"/>
    </location>
</feature>
<dbReference type="Proteomes" id="UP000663836">
    <property type="component" value="Unassembled WGS sequence"/>
</dbReference>
<feature type="chain" id="PRO_5036236562" evidence="1">
    <location>
        <begin position="26"/>
        <end position="120"/>
    </location>
</feature>
<sequence>MNAIKAVGYLLSILAFLGIWHKVQATVELDRFLVKRSDSASGRSWQISYRGVDNFCTNFPDGDQPKWALFAFPDCVSGSHSSIVVKGFESNWALHIDAFYSKVSATVDSWVLNSTWVRAK</sequence>